<proteinExistence type="predicted"/>
<reference evidence="1" key="1">
    <citation type="submission" date="2018-06" db="EMBL/GenBank/DDBJ databases">
        <authorList>
            <person name="Zhirakovskaya E."/>
        </authorList>
    </citation>
    <scope>NUCLEOTIDE SEQUENCE</scope>
</reference>
<dbReference type="AlphaFoldDB" id="A0A3B0Y4H6"/>
<evidence type="ECO:0000313" key="1">
    <source>
        <dbReference type="EMBL" id="VAW74511.1"/>
    </source>
</evidence>
<organism evidence="1">
    <name type="scientific">hydrothermal vent metagenome</name>
    <dbReference type="NCBI Taxonomy" id="652676"/>
    <lineage>
        <taxon>unclassified sequences</taxon>
        <taxon>metagenomes</taxon>
        <taxon>ecological metagenomes</taxon>
    </lineage>
</organism>
<accession>A0A3B0Y4H6</accession>
<gene>
    <name evidence="1" type="ORF">MNBD_GAMMA14-943</name>
</gene>
<sequence>MYLPEPTLASLREGLSSSLDELLDRYQLEEPQDKEENAAPPLLVDTFQQLFDAMRRTEYDTRSGNQPDGDAVTELGEYALGLFEQTLDWASRLKLPEVHENLQIQTISMARWIGRHDGKIQLLEPVVDALAQQANTTRDPAELLVLYQAMGEVVDNTADIILEDMEKTNPGRPWRVLQMNRAIVATRTHQPDAMDVAFQALVTHLPQDASRFFSEGMEQMDLLNYPPHVREVMDRYYRKWSIDRSLH</sequence>
<name>A0A3B0Y4H6_9ZZZZ</name>
<protein>
    <submittedName>
        <fullName evidence="1">Uncharacterized protein</fullName>
    </submittedName>
</protein>
<dbReference type="EMBL" id="UOFM01000096">
    <property type="protein sequence ID" value="VAW74511.1"/>
    <property type="molecule type" value="Genomic_DNA"/>
</dbReference>